<comment type="similarity">
    <text evidence="1">Belongs to the leucine-binding protein family.</text>
</comment>
<comment type="caution">
    <text evidence="5">The sequence shown here is derived from an EMBL/GenBank/DDBJ whole genome shotgun (WGS) entry which is preliminary data.</text>
</comment>
<feature type="domain" description="Leucine-binding protein" evidence="4">
    <location>
        <begin position="26"/>
        <end position="365"/>
    </location>
</feature>
<keyword evidence="6" id="KW-1185">Reference proteome</keyword>
<evidence type="ECO:0000256" key="1">
    <source>
        <dbReference type="ARBA" id="ARBA00010062"/>
    </source>
</evidence>
<protein>
    <submittedName>
        <fullName evidence="5">Branched-chain amino acid transport system substrate-binding protein</fullName>
    </submittedName>
</protein>
<dbReference type="InterPro" id="IPR028082">
    <property type="entry name" value="Peripla_BP_I"/>
</dbReference>
<dbReference type="CDD" id="cd06342">
    <property type="entry name" value="PBP1_ABC_LIVBP-like"/>
    <property type="match status" value="1"/>
</dbReference>
<keyword evidence="2 3" id="KW-0732">Signal</keyword>
<dbReference type="EMBL" id="JBIYDN010000011">
    <property type="protein sequence ID" value="MFK4443774.1"/>
    <property type="molecule type" value="Genomic_DNA"/>
</dbReference>
<gene>
    <name evidence="5" type="ORF">ABH943_003796</name>
</gene>
<reference evidence="5 6" key="2">
    <citation type="submission" date="2024-11" db="EMBL/GenBank/DDBJ databases">
        <title>Using genomics to understand microbial adaptation to soil warming.</title>
        <authorList>
            <person name="Deangelis K.M. PhD."/>
        </authorList>
    </citation>
    <scope>NUCLEOTIDE SEQUENCE [LARGE SCALE GENOMIC DNA]</scope>
    <source>
        <strain evidence="5 6">GAS97</strain>
    </source>
</reference>
<evidence type="ECO:0000256" key="3">
    <source>
        <dbReference type="SAM" id="SignalP"/>
    </source>
</evidence>
<evidence type="ECO:0000313" key="5">
    <source>
        <dbReference type="EMBL" id="MFK4443774.1"/>
    </source>
</evidence>
<organism evidence="5 6">
    <name type="scientific">Caballeronia udeis</name>
    <dbReference type="NCBI Taxonomy" id="1232866"/>
    <lineage>
        <taxon>Bacteria</taxon>
        <taxon>Pseudomonadati</taxon>
        <taxon>Pseudomonadota</taxon>
        <taxon>Betaproteobacteria</taxon>
        <taxon>Burkholderiales</taxon>
        <taxon>Burkholderiaceae</taxon>
        <taxon>Caballeronia</taxon>
    </lineage>
</organism>
<dbReference type="SUPFAM" id="SSF53822">
    <property type="entry name" value="Periplasmic binding protein-like I"/>
    <property type="match status" value="1"/>
</dbReference>
<evidence type="ECO:0000259" key="4">
    <source>
        <dbReference type="Pfam" id="PF13458"/>
    </source>
</evidence>
<dbReference type="InterPro" id="IPR028081">
    <property type="entry name" value="Leu-bd"/>
</dbReference>
<dbReference type="Pfam" id="PF13458">
    <property type="entry name" value="Peripla_BP_6"/>
    <property type="match status" value="1"/>
</dbReference>
<name>A0ABW8MKB2_9BURK</name>
<reference evidence="5 6" key="1">
    <citation type="submission" date="2024-10" db="EMBL/GenBank/DDBJ databases">
        <authorList>
            <person name="Deangelis K."/>
            <person name="Huntemann M."/>
            <person name="Clum A."/>
            <person name="Wang J."/>
            <person name="Palaniappan K."/>
            <person name="Ritter S."/>
            <person name="Chen I.-M."/>
            <person name="Stamatis D."/>
            <person name="Reddy T."/>
            <person name="O'Malley R."/>
            <person name="Daum C."/>
            <person name="Ng V."/>
            <person name="Ivanova N."/>
            <person name="Kyrpides N."/>
            <person name="Woyke T."/>
        </authorList>
    </citation>
    <scope>NUCLEOTIDE SEQUENCE [LARGE SCALE GENOMIC DNA]</scope>
    <source>
        <strain evidence="5 6">GAS97</strain>
    </source>
</reference>
<dbReference type="Proteomes" id="UP001620514">
    <property type="component" value="Unassembled WGS sequence"/>
</dbReference>
<feature type="chain" id="PRO_5047189021" evidence="3">
    <location>
        <begin position="24"/>
        <end position="376"/>
    </location>
</feature>
<sequence>MKFAIRNLVLAGCSAASAAAAFADQTVTIGYSGPLTGQVAHIGKDAENGVKFAIDDANAAAIKIKGNPVHFVLLSEDDAADPKTAVAVAQKFADAKVNGVVGHLTSGATIPASKNYSDAGIPEVSPSATNPMLTRQGFATAFRVIGDDSYVGRVVAQYLTRTKGFTRIAVVDDRTSYGQGLADVVVNELKASGVDVVDREFVTDKSIDFRSVLTTIKSKGAQAIFYGGVHAQAGPLRKQMTGLGMKIPLIGSAIETEKFVELAGVGAAEGTVSAESGQPLDTMPKGKTFEQKFKKYGSVALYAPYSYDATWALINAMKLADSTVPAEYLPAMKRIGFDGVTGRIAFDSKGDLRSANVTLYEVKNGKYVPDTTVSLK</sequence>
<dbReference type="RefSeq" id="WP_404608602.1">
    <property type="nucleotide sequence ID" value="NZ_JBIYDN010000011.1"/>
</dbReference>
<evidence type="ECO:0000313" key="6">
    <source>
        <dbReference type="Proteomes" id="UP001620514"/>
    </source>
</evidence>
<evidence type="ECO:0000256" key="2">
    <source>
        <dbReference type="ARBA" id="ARBA00022729"/>
    </source>
</evidence>
<dbReference type="PANTHER" id="PTHR47151">
    <property type="entry name" value="LEU/ILE/VAL-BINDING ABC TRANSPORTER SUBUNIT"/>
    <property type="match status" value="1"/>
</dbReference>
<dbReference type="Gene3D" id="3.40.50.2300">
    <property type="match status" value="2"/>
</dbReference>
<dbReference type="PANTHER" id="PTHR47151:SF2">
    <property type="entry name" value="AMINO ACID BINDING PROTEIN"/>
    <property type="match status" value="1"/>
</dbReference>
<feature type="signal peptide" evidence="3">
    <location>
        <begin position="1"/>
        <end position="23"/>
    </location>
</feature>
<proteinExistence type="inferred from homology"/>
<accession>A0ABW8MKB2</accession>